<feature type="active site" evidence="8">
    <location>
        <position position="275"/>
    </location>
</feature>
<feature type="binding site" evidence="8">
    <location>
        <position position="347"/>
    </location>
    <ligand>
        <name>Mn(2+)</name>
        <dbReference type="ChEBI" id="CHEBI:29035"/>
        <label>1</label>
    </ligand>
</feature>
<gene>
    <name evidence="8" type="primary">pepA</name>
    <name evidence="10" type="ORF">BHW43_09400</name>
</gene>
<dbReference type="GO" id="GO:0030145">
    <property type="term" value="F:manganese ion binding"/>
    <property type="evidence" value="ECO:0007669"/>
    <property type="project" value="UniProtKB-UniRule"/>
</dbReference>
<dbReference type="InterPro" id="IPR043472">
    <property type="entry name" value="Macro_dom-like"/>
</dbReference>
<evidence type="ECO:0000256" key="2">
    <source>
        <dbReference type="ARBA" id="ARBA00000967"/>
    </source>
</evidence>
<keyword evidence="8" id="KW-0464">Manganese</keyword>
<dbReference type="PRINTS" id="PR00481">
    <property type="entry name" value="LAMNOPPTDASE"/>
</dbReference>
<dbReference type="AlphaFoldDB" id="A0A1Q6R2E8"/>
<comment type="subcellular location">
    <subcellularLocation>
        <location evidence="8">Cytoplasm</location>
    </subcellularLocation>
</comment>
<proteinExistence type="inferred from homology"/>
<dbReference type="GO" id="GO:0006508">
    <property type="term" value="P:proteolysis"/>
    <property type="evidence" value="ECO:0007669"/>
    <property type="project" value="UniProtKB-KW"/>
</dbReference>
<comment type="similarity">
    <text evidence="3 8">Belongs to the peptidase M17 family.</text>
</comment>
<evidence type="ECO:0000313" key="11">
    <source>
        <dbReference type="Proteomes" id="UP000186777"/>
    </source>
</evidence>
<dbReference type="GO" id="GO:0070006">
    <property type="term" value="F:metalloaminopeptidase activity"/>
    <property type="evidence" value="ECO:0007669"/>
    <property type="project" value="InterPro"/>
</dbReference>
<dbReference type="PANTHER" id="PTHR11963:SF23">
    <property type="entry name" value="CYTOSOL AMINOPEPTIDASE"/>
    <property type="match status" value="1"/>
</dbReference>
<keyword evidence="8" id="KW-0479">Metal-binding</keyword>
<keyword evidence="5 8" id="KW-0645">Protease</keyword>
<reference evidence="10 11" key="1">
    <citation type="journal article" date="2016" name="Nat. Biotechnol.">
        <title>Measurement of bacterial replication rates in microbial communities.</title>
        <authorList>
            <person name="Brown C.T."/>
            <person name="Olm M.R."/>
            <person name="Thomas B.C."/>
            <person name="Banfield J.F."/>
        </authorList>
    </citation>
    <scope>NUCLEOTIDE SEQUENCE [LARGE SCALE GENOMIC DNA]</scope>
    <source>
        <strain evidence="10">46_33</strain>
    </source>
</reference>
<dbReference type="Gene3D" id="3.40.220.10">
    <property type="entry name" value="Leucine Aminopeptidase, subunit E, domain 1"/>
    <property type="match status" value="1"/>
</dbReference>
<dbReference type="NCBIfam" id="NF002073">
    <property type="entry name" value="PRK00913.1-2"/>
    <property type="match status" value="1"/>
</dbReference>
<dbReference type="CDD" id="cd00433">
    <property type="entry name" value="Peptidase_M17"/>
    <property type="match status" value="1"/>
</dbReference>
<dbReference type="GO" id="GO:0005737">
    <property type="term" value="C:cytoplasm"/>
    <property type="evidence" value="ECO:0007669"/>
    <property type="project" value="UniProtKB-SubCell"/>
</dbReference>
<name>A0A1Q6R2E8_9FIRM</name>
<dbReference type="SUPFAM" id="SSF52949">
    <property type="entry name" value="Macro domain-like"/>
    <property type="match status" value="1"/>
</dbReference>
<dbReference type="InterPro" id="IPR000819">
    <property type="entry name" value="Peptidase_M17_C"/>
</dbReference>
<dbReference type="InterPro" id="IPR011356">
    <property type="entry name" value="Leucine_aapep/pepB"/>
</dbReference>
<evidence type="ECO:0000256" key="6">
    <source>
        <dbReference type="ARBA" id="ARBA00022801"/>
    </source>
</evidence>
<dbReference type="RefSeq" id="WP_303680354.1">
    <property type="nucleotide sequence ID" value="NZ_DBFOYN010000055.1"/>
</dbReference>
<evidence type="ECO:0000256" key="3">
    <source>
        <dbReference type="ARBA" id="ARBA00009528"/>
    </source>
</evidence>
<feature type="binding site" evidence="8">
    <location>
        <position position="268"/>
    </location>
    <ligand>
        <name>Mn(2+)</name>
        <dbReference type="ChEBI" id="CHEBI:29035"/>
        <label>1</label>
    </ligand>
</feature>
<feature type="binding site" evidence="8">
    <location>
        <position position="286"/>
    </location>
    <ligand>
        <name>Mn(2+)</name>
        <dbReference type="ChEBI" id="CHEBI:29035"/>
        <label>2</label>
    </ligand>
</feature>
<dbReference type="Gene3D" id="3.40.630.10">
    <property type="entry name" value="Zn peptidases"/>
    <property type="match status" value="1"/>
</dbReference>
<evidence type="ECO:0000256" key="1">
    <source>
        <dbReference type="ARBA" id="ARBA00000135"/>
    </source>
</evidence>
<organism evidence="10 11">
    <name type="scientific">Phascolarctobacterium succinatutens</name>
    <dbReference type="NCBI Taxonomy" id="626940"/>
    <lineage>
        <taxon>Bacteria</taxon>
        <taxon>Bacillati</taxon>
        <taxon>Bacillota</taxon>
        <taxon>Negativicutes</taxon>
        <taxon>Acidaminococcales</taxon>
        <taxon>Acidaminococcaceae</taxon>
        <taxon>Phascolarctobacterium</taxon>
    </lineage>
</organism>
<comment type="cofactor">
    <cofactor evidence="8">
        <name>Mn(2+)</name>
        <dbReference type="ChEBI" id="CHEBI:29035"/>
    </cofactor>
    <text evidence="8">Binds 2 manganese ions per subunit.</text>
</comment>
<dbReference type="PROSITE" id="PS00631">
    <property type="entry name" value="CYTOSOL_AP"/>
    <property type="match status" value="1"/>
</dbReference>
<dbReference type="NCBIfam" id="NF002083">
    <property type="entry name" value="PRK00913.3-5"/>
    <property type="match status" value="1"/>
</dbReference>
<evidence type="ECO:0000256" key="4">
    <source>
        <dbReference type="ARBA" id="ARBA00022438"/>
    </source>
</evidence>
<dbReference type="InterPro" id="IPR023042">
    <property type="entry name" value="Peptidase_M17_leu_NH2_pept"/>
</dbReference>
<comment type="catalytic activity">
    <reaction evidence="2 8">
        <text>Release of an N-terminal amino acid, preferentially leucine, but not glutamic or aspartic acids.</text>
        <dbReference type="EC" id="3.4.11.10"/>
    </reaction>
</comment>
<dbReference type="Proteomes" id="UP000186777">
    <property type="component" value="Unassembled WGS sequence"/>
</dbReference>
<evidence type="ECO:0000313" key="10">
    <source>
        <dbReference type="EMBL" id="OLA36517.1"/>
    </source>
</evidence>
<dbReference type="InterPro" id="IPR008283">
    <property type="entry name" value="Peptidase_M17_N"/>
</dbReference>
<evidence type="ECO:0000256" key="5">
    <source>
        <dbReference type="ARBA" id="ARBA00022670"/>
    </source>
</evidence>
<feature type="domain" description="Cytosol aminopeptidase" evidence="9">
    <location>
        <begin position="343"/>
        <end position="350"/>
    </location>
</feature>
<comment type="caution">
    <text evidence="10">The sequence shown here is derived from an EMBL/GenBank/DDBJ whole genome shotgun (WGS) entry which is preliminary data.</text>
</comment>
<sequence>MLNQFQCTAAEFNAAAYNDADSIVLFLCKECAAAIDKLELPEAAAKAAMAYAAQHDDIYDAGSVTTLVLPQGEGLLTLLLAGCGEGKDCKPNNFRKAAGAAARALHKAKAQKAVLAAPILLNAERSKNLQALVEGLYLGAYTFNRFKSEAKQAPLCEATVLSAVPEAAEIINAAEISAEAVCYARDLVNNPGNVVTPQTMADDALKLGQELPLEITIMDETLMEARGMHALLAVGQGSHNPPCLVALRYNGNGDAPYTAFVGKGITFDSGGISIKPDDNMGEMKDDMTGAGAVLGAMRAIARLGLKCNVIGVLACAENMPDGKAQRPGDIVRAANGKTIEVVSTDAEGRMVLADAVWYACQMGAKKVIDIATLTGAVIIALGNETSGIVANNDELVEQIKLAGRKAGENYWQLPSLPECKEAIKSDVADLLNSAGRAGGCITGGLFIGEFVDKDIPWAHLDIGGTSTATKTEGFKVKGGTAFGTMTLIKLAGML</sequence>
<dbReference type="SUPFAM" id="SSF53187">
    <property type="entry name" value="Zn-dependent exopeptidases"/>
    <property type="match status" value="1"/>
</dbReference>
<keyword evidence="8" id="KW-0963">Cytoplasm</keyword>
<dbReference type="PANTHER" id="PTHR11963">
    <property type="entry name" value="LEUCINE AMINOPEPTIDASE-RELATED"/>
    <property type="match status" value="1"/>
</dbReference>
<dbReference type="STRING" id="626940.BHW43_09400"/>
<feature type="binding site" evidence="8">
    <location>
        <position position="345"/>
    </location>
    <ligand>
        <name>Mn(2+)</name>
        <dbReference type="ChEBI" id="CHEBI:29035"/>
        <label>1</label>
    </ligand>
</feature>
<dbReference type="EC" id="3.4.11.1" evidence="8"/>
<evidence type="ECO:0000256" key="7">
    <source>
        <dbReference type="ARBA" id="ARBA00049972"/>
    </source>
</evidence>
<dbReference type="EMBL" id="MNTG01000044">
    <property type="protein sequence ID" value="OLA36517.1"/>
    <property type="molecule type" value="Genomic_DNA"/>
</dbReference>
<dbReference type="HAMAP" id="MF_00181">
    <property type="entry name" value="Cytosol_peptidase_M17"/>
    <property type="match status" value="1"/>
</dbReference>
<dbReference type="Pfam" id="PF02789">
    <property type="entry name" value="Peptidase_M17_N"/>
    <property type="match status" value="1"/>
</dbReference>
<keyword evidence="4 8" id="KW-0031">Aminopeptidase</keyword>
<keyword evidence="6 8" id="KW-0378">Hydrolase</keyword>
<dbReference type="Pfam" id="PF00883">
    <property type="entry name" value="Peptidase_M17"/>
    <property type="match status" value="1"/>
</dbReference>
<dbReference type="EC" id="3.4.11.10" evidence="8"/>
<comment type="catalytic activity">
    <reaction evidence="1 8">
        <text>Release of an N-terminal amino acid, Xaa-|-Yaa-, in which Xaa is preferably Leu, but may be other amino acids including Pro although not Arg or Lys, and Yaa may be Pro. Amino acid amides and methyl esters are also readily hydrolyzed, but rates on arylamides are exceedingly low.</text>
        <dbReference type="EC" id="3.4.11.1"/>
    </reaction>
</comment>
<feature type="active site" evidence="8">
    <location>
        <position position="349"/>
    </location>
</feature>
<feature type="binding site" evidence="8">
    <location>
        <position position="268"/>
    </location>
    <ligand>
        <name>Mn(2+)</name>
        <dbReference type="ChEBI" id="CHEBI:29035"/>
        <label>2</label>
    </ligand>
</feature>
<accession>A0A1Q6R2E8</accession>
<evidence type="ECO:0000256" key="8">
    <source>
        <dbReference type="HAMAP-Rule" id="MF_00181"/>
    </source>
</evidence>
<comment type="function">
    <text evidence="7 8">Presumably involved in the processing and regular turnover of intracellular proteins. Catalyzes the removal of unsubstituted N-terminal amino acids from various peptides.</text>
</comment>
<protein>
    <recommendedName>
        <fullName evidence="8">Probable cytosol aminopeptidase</fullName>
        <ecNumber evidence="8">3.4.11.1</ecNumber>
    </recommendedName>
    <alternativeName>
        <fullName evidence="8">Leucine aminopeptidase</fullName>
        <shortName evidence="8">LAP</shortName>
        <ecNumber evidence="8">3.4.11.10</ecNumber>
    </alternativeName>
    <alternativeName>
        <fullName evidence="8">Leucyl aminopeptidase</fullName>
    </alternativeName>
</protein>
<evidence type="ECO:0000259" key="9">
    <source>
        <dbReference type="PROSITE" id="PS00631"/>
    </source>
</evidence>
<feature type="binding site" evidence="8">
    <location>
        <position position="263"/>
    </location>
    <ligand>
        <name>Mn(2+)</name>
        <dbReference type="ChEBI" id="CHEBI:29035"/>
        <label>2</label>
    </ligand>
</feature>
<feature type="binding site" evidence="8">
    <location>
        <position position="347"/>
    </location>
    <ligand>
        <name>Mn(2+)</name>
        <dbReference type="ChEBI" id="CHEBI:29035"/>
        <label>2</label>
    </ligand>
</feature>